<dbReference type="AlphaFoldDB" id="A0A3R8QDT5"/>
<dbReference type="Proteomes" id="UP000276526">
    <property type="component" value="Unassembled WGS sequence"/>
</dbReference>
<reference evidence="2 3" key="1">
    <citation type="submission" date="2018-01" db="EMBL/GenBank/DDBJ databases">
        <title>Twenty Corynebacterium bovis Genomes.</title>
        <authorList>
            <person name="Gulvik C.A."/>
        </authorList>
    </citation>
    <scope>NUCLEOTIDE SEQUENCE [LARGE SCALE GENOMIC DNA]</scope>
    <source>
        <strain evidence="2 3">F6900</strain>
    </source>
</reference>
<evidence type="ECO:0000256" key="1">
    <source>
        <dbReference type="SAM" id="MobiDB-lite"/>
    </source>
</evidence>
<sequence>MDGGDRGPRPAVPGVLAVGPRGLGERRPGGGPRPARVTRRPPGRRGRRGQRGMRFQTSGGMLSRTGAGRAFRSPSRRSWAGMNPVSAAGASQTG</sequence>
<name>A0A3R8QDT5_9CORY</name>
<feature type="region of interest" description="Disordered" evidence="1">
    <location>
        <begin position="1"/>
        <end position="94"/>
    </location>
</feature>
<protein>
    <submittedName>
        <fullName evidence="2">Uncharacterized protein</fullName>
    </submittedName>
</protein>
<proteinExistence type="predicted"/>
<comment type="caution">
    <text evidence="2">The sequence shown here is derived from an EMBL/GenBank/DDBJ whole genome shotgun (WGS) entry which is preliminary data.</text>
</comment>
<dbReference type="EMBL" id="PQNK01000012">
    <property type="protein sequence ID" value="RRO86153.1"/>
    <property type="molecule type" value="Genomic_DNA"/>
</dbReference>
<feature type="compositionally biased region" description="Basic residues" evidence="1">
    <location>
        <begin position="36"/>
        <end position="51"/>
    </location>
</feature>
<gene>
    <name evidence="2" type="ORF">CXF48_07905</name>
</gene>
<accession>A0A3R8QDT5</accession>
<organism evidence="2 3">
    <name type="scientific">Corynebacterium bovis</name>
    <dbReference type="NCBI Taxonomy" id="36808"/>
    <lineage>
        <taxon>Bacteria</taxon>
        <taxon>Bacillati</taxon>
        <taxon>Actinomycetota</taxon>
        <taxon>Actinomycetes</taxon>
        <taxon>Mycobacteriales</taxon>
        <taxon>Corynebacteriaceae</taxon>
        <taxon>Corynebacterium</taxon>
    </lineage>
</organism>
<evidence type="ECO:0000313" key="3">
    <source>
        <dbReference type="Proteomes" id="UP000276526"/>
    </source>
</evidence>
<evidence type="ECO:0000313" key="2">
    <source>
        <dbReference type="EMBL" id="RRO86153.1"/>
    </source>
</evidence>